<proteinExistence type="predicted"/>
<reference evidence="2" key="2">
    <citation type="submission" date="2020-02" db="EMBL/GenBank/DDBJ databases">
        <authorList>
            <consortium name="NCBI Pathogen Detection Project"/>
        </authorList>
    </citation>
    <scope>NUCLEOTIDE SEQUENCE</scope>
    <source>
        <strain evidence="2">MA.CK_93/00001031</strain>
    </source>
</reference>
<dbReference type="EMBL" id="DAAVPY010000026">
    <property type="protein sequence ID" value="HAF6262328.1"/>
    <property type="molecule type" value="Genomic_DNA"/>
</dbReference>
<sequence>MNQSDEESLKRDYCAGVMTLRQIGLKYGITEGAVRKKARIRKWVRKQVRKSGTQNEECVPKKRTSKNSDKTSNDAGFDGTEEGTQTGTQIPDFLPTAKPRRGSRYDPPTNAFALHNSLSLKHGAYARRMLWPDDTTADALNIALEDELFRLRAANLTAASTIGQCTAQMEDASPEKRKELMTLIADAEKGMMRNTVRMESIEYSIRNNLRVEAATAKLRAETQRLTAENQGVTTPLTEAIDELQSLNKGGKL</sequence>
<evidence type="ECO:0000313" key="2">
    <source>
        <dbReference type="EMBL" id="HAF6262328.1"/>
    </source>
</evidence>
<organism evidence="2">
    <name type="scientific">Salmonella enterica</name>
    <name type="common">Salmonella choleraesuis</name>
    <dbReference type="NCBI Taxonomy" id="28901"/>
    <lineage>
        <taxon>Bacteria</taxon>
        <taxon>Pseudomonadati</taxon>
        <taxon>Pseudomonadota</taxon>
        <taxon>Gammaproteobacteria</taxon>
        <taxon>Enterobacterales</taxon>
        <taxon>Enterobacteriaceae</taxon>
        <taxon>Salmonella</taxon>
    </lineage>
</organism>
<accession>A0A750MMU7</accession>
<dbReference type="AlphaFoldDB" id="A0A750MMU7"/>
<feature type="region of interest" description="Disordered" evidence="1">
    <location>
        <begin position="45"/>
        <end position="108"/>
    </location>
</feature>
<protein>
    <recommendedName>
        <fullName evidence="3">Terminase</fullName>
    </recommendedName>
</protein>
<evidence type="ECO:0008006" key="3">
    <source>
        <dbReference type="Google" id="ProtNLM"/>
    </source>
</evidence>
<reference evidence="2" key="1">
    <citation type="journal article" date="2018" name="Genome Biol.">
        <title>SKESA: strategic k-mer extension for scrupulous assemblies.</title>
        <authorList>
            <person name="Souvorov A."/>
            <person name="Agarwala R."/>
            <person name="Lipman D.J."/>
        </authorList>
    </citation>
    <scope>NUCLEOTIDE SEQUENCE</scope>
    <source>
        <strain evidence="2">MA.CK_93/00001031</strain>
    </source>
</reference>
<evidence type="ECO:0000256" key="1">
    <source>
        <dbReference type="SAM" id="MobiDB-lite"/>
    </source>
</evidence>
<comment type="caution">
    <text evidence="2">The sequence shown here is derived from an EMBL/GenBank/DDBJ whole genome shotgun (WGS) entry which is preliminary data.</text>
</comment>
<name>A0A750MMU7_SALER</name>
<gene>
    <name evidence="2" type="ORF">G9F11_005037</name>
</gene>